<dbReference type="PANTHER" id="PTHR42856:SF1">
    <property type="entry name" value="ACYL-COENZYME A THIOESTERASE PAAI"/>
    <property type="match status" value="1"/>
</dbReference>
<dbReference type="Pfam" id="PF03061">
    <property type="entry name" value="4HBT"/>
    <property type="match status" value="1"/>
</dbReference>
<dbReference type="CDD" id="cd03443">
    <property type="entry name" value="PaaI_thioesterase"/>
    <property type="match status" value="1"/>
</dbReference>
<name>A0A2G1ULZ4_9GAMM</name>
<dbReference type="GO" id="GO:0016289">
    <property type="term" value="F:acyl-CoA hydrolase activity"/>
    <property type="evidence" value="ECO:0007669"/>
    <property type="project" value="TreeGrafter"/>
</dbReference>
<gene>
    <name evidence="4" type="primary">paaD</name>
    <name evidence="4" type="ORF">CLH61_10255</name>
</gene>
<evidence type="ECO:0000256" key="2">
    <source>
        <dbReference type="ARBA" id="ARBA00022801"/>
    </source>
</evidence>
<proteinExistence type="inferred from homology"/>
<dbReference type="NCBIfam" id="TIGR00369">
    <property type="entry name" value="unchar_dom_1"/>
    <property type="match status" value="1"/>
</dbReference>
<comment type="caution">
    <text evidence="4">The sequence shown here is derived from an EMBL/GenBank/DDBJ whole genome shotgun (WGS) entry which is preliminary data.</text>
</comment>
<reference evidence="4 5" key="1">
    <citation type="submission" date="2017-09" db="EMBL/GenBank/DDBJ databases">
        <title>The draft genome sequences of Marinobacter sp. PWS21.</title>
        <authorList>
            <person name="Cao J."/>
        </authorList>
    </citation>
    <scope>NUCLEOTIDE SEQUENCE [LARGE SCALE GENOMIC DNA]</scope>
    <source>
        <strain evidence="4 5">PWS21</strain>
    </source>
</reference>
<dbReference type="InterPro" id="IPR029069">
    <property type="entry name" value="HotDog_dom_sf"/>
</dbReference>
<evidence type="ECO:0000256" key="1">
    <source>
        <dbReference type="ARBA" id="ARBA00008324"/>
    </source>
</evidence>
<dbReference type="InterPro" id="IPR011973">
    <property type="entry name" value="PaaD"/>
</dbReference>
<dbReference type="PANTHER" id="PTHR42856">
    <property type="entry name" value="ACYL-COENZYME A THIOESTERASE PAAI"/>
    <property type="match status" value="1"/>
</dbReference>
<protein>
    <submittedName>
        <fullName evidence="4">Phenylacetic acid degradation protein PaaD</fullName>
    </submittedName>
</protein>
<evidence type="ECO:0000313" key="4">
    <source>
        <dbReference type="EMBL" id="PHQ15483.1"/>
    </source>
</evidence>
<dbReference type="FunFam" id="3.10.129.10:FF:000022">
    <property type="entry name" value="Phenylacetic acid degradation protein"/>
    <property type="match status" value="1"/>
</dbReference>
<evidence type="ECO:0000313" key="5">
    <source>
        <dbReference type="Proteomes" id="UP000231409"/>
    </source>
</evidence>
<accession>A0A2G1ULZ4</accession>
<evidence type="ECO:0000259" key="3">
    <source>
        <dbReference type="Pfam" id="PF03061"/>
    </source>
</evidence>
<dbReference type="InterPro" id="IPR006683">
    <property type="entry name" value="Thioestr_dom"/>
</dbReference>
<feature type="domain" description="Thioesterase" evidence="3">
    <location>
        <begin position="59"/>
        <end position="134"/>
    </location>
</feature>
<dbReference type="RefSeq" id="WP_099614607.1">
    <property type="nucleotide sequence ID" value="NZ_KZ319370.1"/>
</dbReference>
<dbReference type="AlphaFoldDB" id="A0A2G1ULZ4"/>
<dbReference type="NCBIfam" id="TIGR02286">
    <property type="entry name" value="PaaD"/>
    <property type="match status" value="1"/>
</dbReference>
<sequence length="154" mass="16612">MSTIEPQSVTDPQQLAEECAESMFARDRASQKLGMKIESVAPGKAILTMSVTADMIQGHGSCHGGYLFTLADSAFAFACNSYDRATVASGCSIDYMYGAREGDLLTATAEERSRGGRTGVYDITLTNQNGRTVALFRGRSYEVRGTVRNSEENS</sequence>
<dbReference type="EMBL" id="NTFH01000007">
    <property type="protein sequence ID" value="PHQ15483.1"/>
    <property type="molecule type" value="Genomic_DNA"/>
</dbReference>
<dbReference type="InterPro" id="IPR003736">
    <property type="entry name" value="PAAI_dom"/>
</dbReference>
<dbReference type="SUPFAM" id="SSF54637">
    <property type="entry name" value="Thioesterase/thiol ester dehydrase-isomerase"/>
    <property type="match status" value="1"/>
</dbReference>
<dbReference type="Proteomes" id="UP000231409">
    <property type="component" value="Unassembled WGS sequence"/>
</dbReference>
<dbReference type="Gene3D" id="3.10.129.10">
    <property type="entry name" value="Hotdog Thioesterase"/>
    <property type="match status" value="1"/>
</dbReference>
<comment type="similarity">
    <text evidence="1">Belongs to the thioesterase PaaI family.</text>
</comment>
<keyword evidence="2" id="KW-0378">Hydrolase</keyword>
<organism evidence="4 5">
    <name type="scientific">Marinobacter profundi</name>
    <dbReference type="NCBI Taxonomy" id="2666256"/>
    <lineage>
        <taxon>Bacteria</taxon>
        <taxon>Pseudomonadati</taxon>
        <taxon>Pseudomonadota</taxon>
        <taxon>Gammaproteobacteria</taxon>
        <taxon>Pseudomonadales</taxon>
        <taxon>Marinobacteraceae</taxon>
        <taxon>Marinobacter</taxon>
    </lineage>
</organism>
<keyword evidence="5" id="KW-1185">Reference proteome</keyword>
<dbReference type="InterPro" id="IPR052723">
    <property type="entry name" value="Acyl-CoA_thioesterase_PaaI"/>
</dbReference>